<keyword evidence="7" id="KW-1185">Reference proteome</keyword>
<dbReference type="Pfam" id="PF03619">
    <property type="entry name" value="Solute_trans_a"/>
    <property type="match status" value="1"/>
</dbReference>
<feature type="transmembrane region" description="Helical" evidence="5">
    <location>
        <begin position="191"/>
        <end position="212"/>
    </location>
</feature>
<dbReference type="OrthoDB" id="5832279at2759"/>
<feature type="transmembrane region" description="Helical" evidence="5">
    <location>
        <begin position="224"/>
        <end position="244"/>
    </location>
</feature>
<evidence type="ECO:0000256" key="5">
    <source>
        <dbReference type="SAM" id="Phobius"/>
    </source>
</evidence>
<dbReference type="InterPro" id="IPR005178">
    <property type="entry name" value="Ostalpha/TMEM184C"/>
</dbReference>
<feature type="transmembrane region" description="Helical" evidence="5">
    <location>
        <begin position="91"/>
        <end position="114"/>
    </location>
</feature>
<comment type="caution">
    <text evidence="6">The sequence shown here is derived from an EMBL/GenBank/DDBJ whole genome shotgun (WGS) entry which is preliminary data.</text>
</comment>
<keyword evidence="3 5" id="KW-1133">Transmembrane helix</keyword>
<organism evidence="6 7">
    <name type="scientific">Lucilia cuprina</name>
    <name type="common">Green bottle fly</name>
    <name type="synonym">Australian sheep blowfly</name>
    <dbReference type="NCBI Taxonomy" id="7375"/>
    <lineage>
        <taxon>Eukaryota</taxon>
        <taxon>Metazoa</taxon>
        <taxon>Ecdysozoa</taxon>
        <taxon>Arthropoda</taxon>
        <taxon>Hexapoda</taxon>
        <taxon>Insecta</taxon>
        <taxon>Pterygota</taxon>
        <taxon>Neoptera</taxon>
        <taxon>Endopterygota</taxon>
        <taxon>Diptera</taxon>
        <taxon>Brachycera</taxon>
        <taxon>Muscomorpha</taxon>
        <taxon>Oestroidea</taxon>
        <taxon>Calliphoridae</taxon>
        <taxon>Luciliinae</taxon>
        <taxon>Lucilia</taxon>
    </lineage>
</organism>
<evidence type="ECO:0000256" key="4">
    <source>
        <dbReference type="ARBA" id="ARBA00023136"/>
    </source>
</evidence>
<protein>
    <submittedName>
        <fullName evidence="6">Organic solute transporter alpha-like protein</fullName>
    </submittedName>
</protein>
<evidence type="ECO:0000256" key="3">
    <source>
        <dbReference type="ARBA" id="ARBA00022989"/>
    </source>
</evidence>
<feature type="transmembrane region" description="Helical" evidence="5">
    <location>
        <begin position="120"/>
        <end position="139"/>
    </location>
</feature>
<dbReference type="PANTHER" id="PTHR23423">
    <property type="entry name" value="ORGANIC SOLUTE TRANSPORTER-RELATED"/>
    <property type="match status" value="1"/>
</dbReference>
<dbReference type="SMART" id="SM01417">
    <property type="entry name" value="Solute_trans_a"/>
    <property type="match status" value="1"/>
</dbReference>
<dbReference type="STRING" id="7375.A0A0L0CAS1"/>
<evidence type="ECO:0000313" key="7">
    <source>
        <dbReference type="Proteomes" id="UP000037069"/>
    </source>
</evidence>
<proteinExistence type="predicted"/>
<dbReference type="AlphaFoldDB" id="A0A0L0CAS1"/>
<gene>
    <name evidence="6" type="ORF">FF38_05742</name>
</gene>
<sequence>MSSNIKYFHHHHLEQGQQQHQHQLSLFNFTREISNVTELDPSIFWHPTLSDYYNNLTPFITLSVFVATLLLLLNISIFCTTVSRVKRRVNVYFRGPTIVLCSLYPIICCAALTTILLPKSWLICHTVMHLCFTVGAVMFRQLCFRYVDSEVNYMKETDGAAVTINTPPCCCCCLCLPAMVPSKAKFCLLRYMVWQMPFVQGCIMLVLNVIYYREQSLYQSVSLYFIPFIVCSILVGLWGLNITVRMVNVIHSEYNLMKKMFCLQLILLLCKLQYLLLDSQLNHLVLGGEYPINHTIYKQTIINLLILCEMVLVSMLAQNAYKIPT</sequence>
<dbReference type="EMBL" id="JRES01000760">
    <property type="protein sequence ID" value="KNC28554.1"/>
    <property type="molecule type" value="Genomic_DNA"/>
</dbReference>
<reference evidence="6 7" key="1">
    <citation type="journal article" date="2015" name="Nat. Commun.">
        <title>Lucilia cuprina genome unlocks parasitic fly biology to underpin future interventions.</title>
        <authorList>
            <person name="Anstead C.A."/>
            <person name="Korhonen P.K."/>
            <person name="Young N.D."/>
            <person name="Hall R.S."/>
            <person name="Jex A.R."/>
            <person name="Murali S.C."/>
            <person name="Hughes D.S."/>
            <person name="Lee S.F."/>
            <person name="Perry T."/>
            <person name="Stroehlein A.J."/>
            <person name="Ansell B.R."/>
            <person name="Breugelmans B."/>
            <person name="Hofmann A."/>
            <person name="Qu J."/>
            <person name="Dugan S."/>
            <person name="Lee S.L."/>
            <person name="Chao H."/>
            <person name="Dinh H."/>
            <person name="Han Y."/>
            <person name="Doddapaneni H.V."/>
            <person name="Worley K.C."/>
            <person name="Muzny D.M."/>
            <person name="Ioannidis P."/>
            <person name="Waterhouse R.M."/>
            <person name="Zdobnov E.M."/>
            <person name="James P.J."/>
            <person name="Bagnall N.H."/>
            <person name="Kotze A.C."/>
            <person name="Gibbs R.A."/>
            <person name="Richards S."/>
            <person name="Batterham P."/>
            <person name="Gasser R.B."/>
        </authorList>
    </citation>
    <scope>NUCLEOTIDE SEQUENCE [LARGE SCALE GENOMIC DNA]</scope>
    <source>
        <strain evidence="6 7">LS</strain>
        <tissue evidence="6">Full body</tissue>
    </source>
</reference>
<keyword evidence="2 5" id="KW-0812">Transmembrane</keyword>
<accession>A0A0L0CAS1</accession>
<comment type="subcellular location">
    <subcellularLocation>
        <location evidence="1">Membrane</location>
        <topology evidence="1">Multi-pass membrane protein</topology>
    </subcellularLocation>
</comment>
<evidence type="ECO:0000256" key="1">
    <source>
        <dbReference type="ARBA" id="ARBA00004141"/>
    </source>
</evidence>
<evidence type="ECO:0000256" key="2">
    <source>
        <dbReference type="ARBA" id="ARBA00022692"/>
    </source>
</evidence>
<dbReference type="Proteomes" id="UP000037069">
    <property type="component" value="Unassembled WGS sequence"/>
</dbReference>
<dbReference type="GO" id="GO:0016020">
    <property type="term" value="C:membrane"/>
    <property type="evidence" value="ECO:0007669"/>
    <property type="project" value="UniProtKB-SubCell"/>
</dbReference>
<keyword evidence="4 5" id="KW-0472">Membrane</keyword>
<dbReference type="OMA" id="CLPMVIP"/>
<name>A0A0L0CAS1_LUCCU</name>
<evidence type="ECO:0000313" key="6">
    <source>
        <dbReference type="EMBL" id="KNC28554.1"/>
    </source>
</evidence>
<feature type="transmembrane region" description="Helical" evidence="5">
    <location>
        <begin position="59"/>
        <end position="79"/>
    </location>
</feature>